<dbReference type="GO" id="GO:0042721">
    <property type="term" value="C:TIM22 mitochondrial import inner membrane insertion complex"/>
    <property type="evidence" value="ECO:0007669"/>
    <property type="project" value="InterPro"/>
</dbReference>
<dbReference type="OrthoDB" id="5970620at2759"/>
<dbReference type="GeneID" id="117651803"/>
<keyword evidence="1" id="KW-1185">Reference proteome</keyword>
<dbReference type="PANTHER" id="PTHR21435">
    <property type="entry name" value="MITOCHONDRIAL IMPORT INNER MEMBRANE TRANSLOCASE SUBUNIT TIM29"/>
    <property type="match status" value="1"/>
</dbReference>
<dbReference type="KEGG" id="tpal:117651803"/>
<dbReference type="InParanoid" id="A0A6P9A499"/>
<gene>
    <name evidence="2" type="primary">LOC117651803</name>
</gene>
<dbReference type="Proteomes" id="UP000515158">
    <property type="component" value="Unplaced"/>
</dbReference>
<dbReference type="Pfam" id="PF10171">
    <property type="entry name" value="Tim29"/>
    <property type="match status" value="1"/>
</dbReference>
<accession>A0A6P9A499</accession>
<sequence length="212" mass="24932">MTMGSYIVRKFIPNRISTKYNNLKAKFSFTLEVPERLKGTKFEKLGNFCVNLLRDYGEVIKETSNNIKQRPKKALAYAWGFWAWYYCMKTNPDELSFRERCLVAAGDIASLPDSIRNKESSSHFSFLESCHNTGILRRLNLGVCSIMWLDNYDQAVGLYAAHCKFLEPKYLSFHERIIDVGILGRWWMISRKMRDYDINPEEWDGERKRIVE</sequence>
<dbReference type="FunCoup" id="A0A6P9A499">
    <property type="interactions" value="429"/>
</dbReference>
<name>A0A6P9A499_THRPL</name>
<evidence type="ECO:0000313" key="2">
    <source>
        <dbReference type="RefSeq" id="XP_034252049.1"/>
    </source>
</evidence>
<dbReference type="PANTHER" id="PTHR21435:SF1">
    <property type="entry name" value="MITOCHONDRIAL IMPORT INNER MEMBRANE TRANSLOCASE SUBUNIT TIM29"/>
    <property type="match status" value="1"/>
</dbReference>
<dbReference type="RefSeq" id="XP_034252049.1">
    <property type="nucleotide sequence ID" value="XM_034396158.1"/>
</dbReference>
<dbReference type="InterPro" id="IPR019322">
    <property type="entry name" value="TIMM29"/>
</dbReference>
<proteinExistence type="predicted"/>
<dbReference type="GO" id="GO:0045039">
    <property type="term" value="P:protein insertion into mitochondrial inner membrane"/>
    <property type="evidence" value="ECO:0007669"/>
    <property type="project" value="TreeGrafter"/>
</dbReference>
<evidence type="ECO:0000313" key="1">
    <source>
        <dbReference type="Proteomes" id="UP000515158"/>
    </source>
</evidence>
<protein>
    <submittedName>
        <fullName evidence="2">Mitochondrial import inner membrane translocase subunit Tim29</fullName>
    </submittedName>
</protein>
<dbReference type="AlphaFoldDB" id="A0A6P9A499"/>
<organism evidence="2">
    <name type="scientific">Thrips palmi</name>
    <name type="common">Melon thrips</name>
    <dbReference type="NCBI Taxonomy" id="161013"/>
    <lineage>
        <taxon>Eukaryota</taxon>
        <taxon>Metazoa</taxon>
        <taxon>Ecdysozoa</taxon>
        <taxon>Arthropoda</taxon>
        <taxon>Hexapoda</taxon>
        <taxon>Insecta</taxon>
        <taxon>Pterygota</taxon>
        <taxon>Neoptera</taxon>
        <taxon>Paraneoptera</taxon>
        <taxon>Thysanoptera</taxon>
        <taxon>Terebrantia</taxon>
        <taxon>Thripoidea</taxon>
        <taxon>Thripidae</taxon>
        <taxon>Thrips</taxon>
    </lineage>
</organism>
<reference evidence="2" key="1">
    <citation type="submission" date="2025-08" db="UniProtKB">
        <authorList>
            <consortium name="RefSeq"/>
        </authorList>
    </citation>
    <scope>IDENTIFICATION</scope>
    <source>
        <tissue evidence="2">Total insect</tissue>
    </source>
</reference>